<name>A0A0F9GQD5_9ZZZZ</name>
<dbReference type="InterPro" id="IPR029058">
    <property type="entry name" value="AB_hydrolase_fold"/>
</dbReference>
<organism evidence="4">
    <name type="scientific">marine sediment metagenome</name>
    <dbReference type="NCBI Taxonomy" id="412755"/>
    <lineage>
        <taxon>unclassified sequences</taxon>
        <taxon>metagenomes</taxon>
        <taxon>ecological metagenomes</taxon>
    </lineage>
</organism>
<dbReference type="GO" id="GO:0016787">
    <property type="term" value="F:hydrolase activity"/>
    <property type="evidence" value="ECO:0007669"/>
    <property type="project" value="InterPro"/>
</dbReference>
<dbReference type="EMBL" id="LAZR01017280">
    <property type="protein sequence ID" value="KKM01075.1"/>
    <property type="molecule type" value="Genomic_DNA"/>
</dbReference>
<feature type="transmembrane region" description="Helical" evidence="1">
    <location>
        <begin position="34"/>
        <end position="56"/>
    </location>
</feature>
<dbReference type="Pfam" id="PF23678">
    <property type="entry name" value="YqhI"/>
    <property type="match status" value="1"/>
</dbReference>
<dbReference type="InterPro" id="IPR002925">
    <property type="entry name" value="Dienelactn_hydro"/>
</dbReference>
<dbReference type="InterPro" id="IPR006311">
    <property type="entry name" value="TAT_signal"/>
</dbReference>
<comment type="caution">
    <text evidence="4">The sequence shown here is derived from an EMBL/GenBank/DDBJ whole genome shotgun (WGS) entry which is preliminary data.</text>
</comment>
<gene>
    <name evidence="4" type="ORF">LCGC14_1798040</name>
</gene>
<evidence type="ECO:0000259" key="2">
    <source>
        <dbReference type="Pfam" id="PF01738"/>
    </source>
</evidence>
<evidence type="ECO:0000259" key="3">
    <source>
        <dbReference type="Pfam" id="PF23678"/>
    </source>
</evidence>
<dbReference type="AlphaFoldDB" id="A0A0F9GQD5"/>
<keyword evidence="1" id="KW-1133">Transmembrane helix</keyword>
<keyword evidence="1" id="KW-0472">Membrane</keyword>
<protein>
    <submittedName>
        <fullName evidence="4">Uncharacterized protein</fullName>
    </submittedName>
</protein>
<proteinExistence type="predicted"/>
<dbReference type="PANTHER" id="PTHR46623:SF6">
    <property type="entry name" value="ALPHA_BETA-HYDROLASES SUPERFAMILY PROTEIN"/>
    <property type="match status" value="1"/>
</dbReference>
<reference evidence="4" key="1">
    <citation type="journal article" date="2015" name="Nature">
        <title>Complex archaea that bridge the gap between prokaryotes and eukaryotes.</title>
        <authorList>
            <person name="Spang A."/>
            <person name="Saw J.H."/>
            <person name="Jorgensen S.L."/>
            <person name="Zaremba-Niedzwiedzka K."/>
            <person name="Martijn J."/>
            <person name="Lind A.E."/>
            <person name="van Eijk R."/>
            <person name="Schleper C."/>
            <person name="Guy L."/>
            <person name="Ettema T.J."/>
        </authorList>
    </citation>
    <scope>NUCLEOTIDE SEQUENCE</scope>
</reference>
<dbReference type="SUPFAM" id="SSF53474">
    <property type="entry name" value="alpha/beta-Hydrolases"/>
    <property type="match status" value="1"/>
</dbReference>
<feature type="domain" description="YqhI" evidence="3">
    <location>
        <begin position="7"/>
        <end position="35"/>
    </location>
</feature>
<sequence>MQNPLSDHIPQEAFDWYDEYAHGKMDRRTFMKKLASLAALGYSMAVLTAALLPNYALAEQVSFNDEAIKATYQTFDSPDGHSKGQGYLVVPTGLTGTRPVVLVIHENRGLNPYIKDVARRLAKAGFIAFAPDALFPLGGYPGNDDEGRAMQRSMDQEKIQNDFVAAARFLKSHPQGNGKLGAVGFCFGGYIVNYLAAVDSTLLNAGVPFYGTPASEALRKNIKAPLVIQLAELDERVNATWPDYERDLKSLGVDYKMHMYPKTNHGFHNDSTGRYDKENAELAWQRTVTFFNEKLV</sequence>
<dbReference type="PANTHER" id="PTHR46623">
    <property type="entry name" value="CARBOXYMETHYLENEBUTENOLIDASE-RELATED"/>
    <property type="match status" value="1"/>
</dbReference>
<dbReference type="Gene3D" id="3.40.50.1820">
    <property type="entry name" value="alpha/beta hydrolase"/>
    <property type="match status" value="1"/>
</dbReference>
<dbReference type="PROSITE" id="PS51318">
    <property type="entry name" value="TAT"/>
    <property type="match status" value="1"/>
</dbReference>
<accession>A0A0F9GQD5</accession>
<dbReference type="InterPro" id="IPR051049">
    <property type="entry name" value="Dienelactone_hydrolase-like"/>
</dbReference>
<feature type="domain" description="Dienelactone hydrolase" evidence="2">
    <location>
        <begin position="86"/>
        <end position="293"/>
    </location>
</feature>
<keyword evidence="1" id="KW-0812">Transmembrane</keyword>
<evidence type="ECO:0000313" key="4">
    <source>
        <dbReference type="EMBL" id="KKM01075.1"/>
    </source>
</evidence>
<dbReference type="Pfam" id="PF01738">
    <property type="entry name" value="DLH"/>
    <property type="match status" value="1"/>
</dbReference>
<evidence type="ECO:0000256" key="1">
    <source>
        <dbReference type="SAM" id="Phobius"/>
    </source>
</evidence>
<dbReference type="InterPro" id="IPR057802">
    <property type="entry name" value="YqhI_dom"/>
</dbReference>